<accession>A0A8C8DIQ7</accession>
<protein>
    <recommendedName>
        <fullName evidence="4">alpha-1,6-mannosyl-glycoprotein 6-beta-N-acetylglucosaminyltransferase</fullName>
        <ecNumber evidence="4">2.4.1.155</ecNumber>
    </recommendedName>
</protein>
<evidence type="ECO:0000313" key="15">
    <source>
        <dbReference type="Ensembl" id="ENSOSIP00000008539.1"/>
    </source>
</evidence>
<dbReference type="GeneTree" id="ENSGT00940000153470"/>
<dbReference type="InterPro" id="IPR026116">
    <property type="entry name" value="GT18_cat"/>
</dbReference>
<dbReference type="EC" id="2.4.1.155" evidence="4"/>
<proteinExistence type="inferred from homology"/>
<dbReference type="Pfam" id="PF15024">
    <property type="entry name" value="Glyco_transf_18"/>
    <property type="match status" value="2"/>
</dbReference>
<dbReference type="InterPro" id="IPR052105">
    <property type="entry name" value="MGAT5_Glycosyltransferase"/>
</dbReference>
<name>A0A8C8DIQ7_9TELE</name>
<keyword evidence="12" id="KW-0325">Glycoprotein</keyword>
<dbReference type="PANTHER" id="PTHR15075">
    <property type="entry name" value="ALPHA-MANNOSIDE BETA-1,6-N-ACETYLGLUCOSAMINYLTRANSFERASE"/>
    <property type="match status" value="1"/>
</dbReference>
<evidence type="ECO:0000256" key="2">
    <source>
        <dbReference type="ARBA" id="ARBA00004922"/>
    </source>
</evidence>
<keyword evidence="6" id="KW-0808">Transferase</keyword>
<comment type="catalytic activity">
    <reaction evidence="13">
        <text>N(4)-{beta-D-GlcNAc-(1-&gt;2)-[beta-D-GlcNAc-(1-&gt;4)]-alpha-D-Man-(1-&gt;3)-[beta-D-GlcNAc-(1-&gt;2)-alpha-D-Man-(1-&gt;6)]-beta-D-Man-(1-&gt;4)-beta-D-GlcNAc-(1-&gt;4)-beta-D-GlcNAc}-L-asparaginyl-[protein] + UDP-N-acetyl-alpha-D-glucosamine = N(4)-{beta-D-GlcNAc-(1-&gt;2)-[beta-D-GlcNAc-(1-&gt;4)]-alpha-D-Man-(1-&gt;3)-[beta-D-GlcNAc-(1-&gt;2)-[beta-D-GlcNAc-(1-&gt;6)]-alpha-D-Man-(1-&gt;6)]-beta-D-Man-(1-&gt;4)-beta-D-GlcNAc-(1-&gt;4)-beta-D-GlcNAc}-L-asparaginyl-[protein] + UDP + H(+)</text>
        <dbReference type="Rhea" id="RHEA:16921"/>
        <dbReference type="Rhea" id="RHEA-COMP:14374"/>
        <dbReference type="Rhea" id="RHEA-COMP:14377"/>
        <dbReference type="ChEBI" id="CHEBI:15378"/>
        <dbReference type="ChEBI" id="CHEBI:57705"/>
        <dbReference type="ChEBI" id="CHEBI:58223"/>
        <dbReference type="ChEBI" id="CHEBI:139507"/>
        <dbReference type="ChEBI" id="CHEBI:139510"/>
        <dbReference type="EC" id="2.4.1.155"/>
    </reaction>
</comment>
<feature type="domain" description="Glycosyltransferase family 18 catalytic" evidence="14">
    <location>
        <begin position="103"/>
        <end position="148"/>
    </location>
</feature>
<evidence type="ECO:0000256" key="8">
    <source>
        <dbReference type="ARBA" id="ARBA00022968"/>
    </source>
</evidence>
<organism evidence="15 16">
    <name type="scientific">Oryzias sinensis</name>
    <name type="common">Chinese medaka</name>
    <dbReference type="NCBI Taxonomy" id="183150"/>
    <lineage>
        <taxon>Eukaryota</taxon>
        <taxon>Metazoa</taxon>
        <taxon>Chordata</taxon>
        <taxon>Craniata</taxon>
        <taxon>Vertebrata</taxon>
        <taxon>Euteleostomi</taxon>
        <taxon>Actinopterygii</taxon>
        <taxon>Neopterygii</taxon>
        <taxon>Teleostei</taxon>
        <taxon>Neoteleostei</taxon>
        <taxon>Acanthomorphata</taxon>
        <taxon>Ovalentaria</taxon>
        <taxon>Atherinomorphae</taxon>
        <taxon>Beloniformes</taxon>
        <taxon>Adrianichthyidae</taxon>
        <taxon>Oryziinae</taxon>
        <taxon>Oryzias</taxon>
    </lineage>
</organism>
<keyword evidence="9" id="KW-1133">Transmembrane helix</keyword>
<reference evidence="15" key="2">
    <citation type="submission" date="2025-09" db="UniProtKB">
        <authorList>
            <consortium name="Ensembl"/>
        </authorList>
    </citation>
    <scope>IDENTIFICATION</scope>
</reference>
<comment type="subcellular location">
    <subcellularLocation>
        <location evidence="1">Golgi apparatus membrane</location>
        <topology evidence="1">Single-pass type II membrane protein</topology>
    </subcellularLocation>
</comment>
<dbReference type="AlphaFoldDB" id="A0A8C8DIQ7"/>
<evidence type="ECO:0000313" key="16">
    <source>
        <dbReference type="Proteomes" id="UP000694383"/>
    </source>
</evidence>
<evidence type="ECO:0000256" key="7">
    <source>
        <dbReference type="ARBA" id="ARBA00022692"/>
    </source>
</evidence>
<feature type="domain" description="Glycosyltransferase family 18 catalytic" evidence="14">
    <location>
        <begin position="149"/>
        <end position="493"/>
    </location>
</feature>
<dbReference type="UniPathway" id="UPA00378"/>
<comment type="similarity">
    <text evidence="3">Belongs to the glycosyltransferase 18 family.</text>
</comment>
<evidence type="ECO:0000256" key="4">
    <source>
        <dbReference type="ARBA" id="ARBA00012671"/>
    </source>
</evidence>
<sequence>MRRYKKDGKAEKMWTQKRRQERLQSVCFCRFQPAGLVERIQAIAQNVSNMAVRVEQILQSSMVHTRVVRDGTSSQCDIPRDNRYPECPGKVDWMRARWTSDPCYAFYGVDGSDCSFLIYLSEVEWFCPPLPWRNHSSPPTQHLQQTKSPKRQVRSPKTIRPIILIHVGFLTEESGDVFSPKVLKGGPLGEMVQWADILTALHVLGHNLKISMSVKDLQGFLGVPPGRGSCPLTGPLPFDLIYTDYHGLQQMKQHMGLSLKKHKCHIRVIDTFGTEPAYNHEEYATLHGYRTNWGYWNLNSRQYMTMFPHTPDNSFMGFVSEELNATEKRSIQQNKVNNMAVVYGKEASMWKQGKESFLEILHRYMEVHGTVYYETQRPPEVPAYVKNHGLLPQHELQQLLRKAKLFIGFGFPYEGPAPLEAVANGCIFLQPKFQPPHSSLNHEFFRGKPTSREVFSQHPYAEQYIGRPHVMTVDYNNSLEFESAIKDIMRSKVIMLFSLGRGMWLGGRSGQLSVRKLPVPGLGVFLEKTLFATVFTGFSVFVLKKKSVYCINWIFLSDTTTQILKLKPQKSPVLWNENKDLNAIKDFCRFSNQSAAHKALLQKKKRMTNQSHQKMNRDYCSEGTLFLHFSLGQNDKLHL</sequence>
<evidence type="ECO:0000256" key="10">
    <source>
        <dbReference type="ARBA" id="ARBA00023034"/>
    </source>
</evidence>
<dbReference type="Ensembl" id="ENSOSIT00000009100.1">
    <property type="protein sequence ID" value="ENSOSIP00000008539.1"/>
    <property type="gene ID" value="ENSOSIG00000005481.1"/>
</dbReference>
<keyword evidence="10" id="KW-0333">Golgi apparatus</keyword>
<evidence type="ECO:0000256" key="6">
    <source>
        <dbReference type="ARBA" id="ARBA00022679"/>
    </source>
</evidence>
<evidence type="ECO:0000256" key="13">
    <source>
        <dbReference type="ARBA" id="ARBA00048243"/>
    </source>
</evidence>
<dbReference type="Proteomes" id="UP000694383">
    <property type="component" value="Unplaced"/>
</dbReference>
<gene>
    <name evidence="15" type="primary">MGAT5B</name>
</gene>
<dbReference type="PANTHER" id="PTHR15075:SF6">
    <property type="entry name" value="ALPHA-1,6-MANNOSYLGLYCOPROTEIN 6-BETA-N-ACETYLGLUCOSAMINYLTRANSFERASE B"/>
    <property type="match status" value="1"/>
</dbReference>
<evidence type="ECO:0000256" key="11">
    <source>
        <dbReference type="ARBA" id="ARBA00023136"/>
    </source>
</evidence>
<dbReference type="GO" id="GO:0030144">
    <property type="term" value="F:alpha-1,6-mannosylglycoprotein 6-beta-N-acetylglucosaminyltransferase activity"/>
    <property type="evidence" value="ECO:0007669"/>
    <property type="project" value="UniProtKB-EC"/>
</dbReference>
<evidence type="ECO:0000256" key="12">
    <source>
        <dbReference type="ARBA" id="ARBA00023180"/>
    </source>
</evidence>
<keyword evidence="16" id="KW-1185">Reference proteome</keyword>
<keyword evidence="8" id="KW-0735">Signal-anchor</keyword>
<dbReference type="GO" id="GO:0000139">
    <property type="term" value="C:Golgi membrane"/>
    <property type="evidence" value="ECO:0007669"/>
    <property type="project" value="UniProtKB-SubCell"/>
</dbReference>
<comment type="pathway">
    <text evidence="2">Protein modification; protein glycosylation.</text>
</comment>
<evidence type="ECO:0000256" key="1">
    <source>
        <dbReference type="ARBA" id="ARBA00004323"/>
    </source>
</evidence>
<evidence type="ECO:0000256" key="5">
    <source>
        <dbReference type="ARBA" id="ARBA00022676"/>
    </source>
</evidence>
<keyword evidence="11" id="KW-0472">Membrane</keyword>
<evidence type="ECO:0000259" key="14">
    <source>
        <dbReference type="Pfam" id="PF15024"/>
    </source>
</evidence>
<keyword evidence="5" id="KW-0328">Glycosyltransferase</keyword>
<dbReference type="GO" id="GO:0006487">
    <property type="term" value="P:protein N-linked glycosylation"/>
    <property type="evidence" value="ECO:0007669"/>
    <property type="project" value="TreeGrafter"/>
</dbReference>
<keyword evidence="7" id="KW-0812">Transmembrane</keyword>
<evidence type="ECO:0000256" key="3">
    <source>
        <dbReference type="ARBA" id="ARBA00007477"/>
    </source>
</evidence>
<evidence type="ECO:0000256" key="9">
    <source>
        <dbReference type="ARBA" id="ARBA00022989"/>
    </source>
</evidence>
<reference evidence="15" key="1">
    <citation type="submission" date="2025-08" db="UniProtKB">
        <authorList>
            <consortium name="Ensembl"/>
        </authorList>
    </citation>
    <scope>IDENTIFICATION</scope>
</reference>